<dbReference type="GO" id="GO:0003676">
    <property type="term" value="F:nucleic acid binding"/>
    <property type="evidence" value="ECO:0007669"/>
    <property type="project" value="InterPro"/>
</dbReference>
<feature type="region of interest" description="Disordered" evidence="2">
    <location>
        <begin position="1"/>
        <end position="33"/>
    </location>
</feature>
<name>A0A210PRY2_MIZYE</name>
<evidence type="ECO:0000259" key="3">
    <source>
        <dbReference type="PROSITE" id="PS50158"/>
    </source>
</evidence>
<dbReference type="PANTHER" id="PTHR23095">
    <property type="entry name" value="PARANEOPLASTIC ANTIGEN"/>
    <property type="match status" value="1"/>
</dbReference>
<comment type="caution">
    <text evidence="4">The sequence shown here is derived from an EMBL/GenBank/DDBJ whole genome shotgun (WGS) entry which is preliminary data.</text>
</comment>
<gene>
    <name evidence="4" type="ORF">KP79_PYT25197</name>
</gene>
<dbReference type="AlphaFoldDB" id="A0A210PRY2"/>
<dbReference type="InterPro" id="IPR026523">
    <property type="entry name" value="PNMA"/>
</dbReference>
<dbReference type="Pfam" id="PF14893">
    <property type="entry name" value="PNMA"/>
    <property type="match status" value="1"/>
</dbReference>
<keyword evidence="5" id="KW-1185">Reference proteome</keyword>
<keyword evidence="1" id="KW-0479">Metal-binding</keyword>
<protein>
    <recommendedName>
        <fullName evidence="3">CCHC-type domain-containing protein</fullName>
    </recommendedName>
</protein>
<evidence type="ECO:0000313" key="5">
    <source>
        <dbReference type="Proteomes" id="UP000242188"/>
    </source>
</evidence>
<dbReference type="PANTHER" id="PTHR23095:SF46">
    <property type="entry name" value="GAG PROTEIN"/>
    <property type="match status" value="1"/>
</dbReference>
<dbReference type="GO" id="GO:0008270">
    <property type="term" value="F:zinc ion binding"/>
    <property type="evidence" value="ECO:0007669"/>
    <property type="project" value="UniProtKB-KW"/>
</dbReference>
<proteinExistence type="predicted"/>
<evidence type="ECO:0000313" key="4">
    <source>
        <dbReference type="EMBL" id="OWF39253.1"/>
    </source>
</evidence>
<feature type="compositionally biased region" description="Basic and acidic residues" evidence="2">
    <location>
        <begin position="219"/>
        <end position="232"/>
    </location>
</feature>
<feature type="compositionally biased region" description="Low complexity" evidence="2">
    <location>
        <begin position="300"/>
        <end position="313"/>
    </location>
</feature>
<feature type="domain" description="CCHC-type" evidence="3">
    <location>
        <begin position="324"/>
        <end position="338"/>
    </location>
</feature>
<dbReference type="Proteomes" id="UP000242188">
    <property type="component" value="Unassembled WGS sequence"/>
</dbReference>
<evidence type="ECO:0000256" key="1">
    <source>
        <dbReference type="PROSITE-ProRule" id="PRU00047"/>
    </source>
</evidence>
<evidence type="ECO:0000256" key="2">
    <source>
        <dbReference type="SAM" id="MobiDB-lite"/>
    </source>
</evidence>
<reference evidence="4 5" key="1">
    <citation type="journal article" date="2017" name="Nat. Ecol. Evol.">
        <title>Scallop genome provides insights into evolution of bilaterian karyotype and development.</title>
        <authorList>
            <person name="Wang S."/>
            <person name="Zhang J."/>
            <person name="Jiao W."/>
            <person name="Li J."/>
            <person name="Xun X."/>
            <person name="Sun Y."/>
            <person name="Guo X."/>
            <person name="Huan P."/>
            <person name="Dong B."/>
            <person name="Zhang L."/>
            <person name="Hu X."/>
            <person name="Sun X."/>
            <person name="Wang J."/>
            <person name="Zhao C."/>
            <person name="Wang Y."/>
            <person name="Wang D."/>
            <person name="Huang X."/>
            <person name="Wang R."/>
            <person name="Lv J."/>
            <person name="Li Y."/>
            <person name="Zhang Z."/>
            <person name="Liu B."/>
            <person name="Lu W."/>
            <person name="Hui Y."/>
            <person name="Liang J."/>
            <person name="Zhou Z."/>
            <person name="Hou R."/>
            <person name="Li X."/>
            <person name="Liu Y."/>
            <person name="Li H."/>
            <person name="Ning X."/>
            <person name="Lin Y."/>
            <person name="Zhao L."/>
            <person name="Xing Q."/>
            <person name="Dou J."/>
            <person name="Li Y."/>
            <person name="Mao J."/>
            <person name="Guo H."/>
            <person name="Dou H."/>
            <person name="Li T."/>
            <person name="Mu C."/>
            <person name="Jiang W."/>
            <person name="Fu Q."/>
            <person name="Fu X."/>
            <person name="Miao Y."/>
            <person name="Liu J."/>
            <person name="Yu Q."/>
            <person name="Li R."/>
            <person name="Liao H."/>
            <person name="Li X."/>
            <person name="Kong Y."/>
            <person name="Jiang Z."/>
            <person name="Chourrout D."/>
            <person name="Li R."/>
            <person name="Bao Z."/>
        </authorList>
    </citation>
    <scope>NUCLEOTIDE SEQUENCE [LARGE SCALE GENOMIC DNA]</scope>
    <source>
        <strain evidence="4 5">PY_sf001</strain>
    </source>
</reference>
<dbReference type="InterPro" id="IPR048270">
    <property type="entry name" value="PNMA_C"/>
</dbReference>
<organism evidence="4 5">
    <name type="scientific">Mizuhopecten yessoensis</name>
    <name type="common">Japanese scallop</name>
    <name type="synonym">Patinopecten yessoensis</name>
    <dbReference type="NCBI Taxonomy" id="6573"/>
    <lineage>
        <taxon>Eukaryota</taxon>
        <taxon>Metazoa</taxon>
        <taxon>Spiralia</taxon>
        <taxon>Lophotrochozoa</taxon>
        <taxon>Mollusca</taxon>
        <taxon>Bivalvia</taxon>
        <taxon>Autobranchia</taxon>
        <taxon>Pteriomorphia</taxon>
        <taxon>Pectinida</taxon>
        <taxon>Pectinoidea</taxon>
        <taxon>Pectinidae</taxon>
        <taxon>Mizuhopecten</taxon>
    </lineage>
</organism>
<sequence>MVDYVTKQGLLPGNEEPVHQEDRDEGSEDDAVGVPSVQVNMTRKPWIAKFNGTDKDGYDVWRNQLLSLVEENHKDQDIMDALRSSLQGKAASVFSRINAGVPIKDILKKMDSIFGEIDSESDLLAEFYGARQRKDESVADWGCRLESVLDSIQKQCTLPHTPDMMLRNMLWTGLRQDLKDVSGYLVNQINIFDDLRIALRRIEKQHKLPASATDIPKQTSEKKSVPAKSAQEDTYKKLEAMVQQLTVDIAEMKKKSSKPLQGKEGQQGRRFDQPPNNRYNNRRGTNHYRGDNNYQQSTANNNVNRPQQYNNSNRMNPEHEEPICWRCGQSGHLQYGCRVNVNHVRRPQDF</sequence>
<dbReference type="OrthoDB" id="6155276at2759"/>
<feature type="region of interest" description="Disordered" evidence="2">
    <location>
        <begin position="208"/>
        <end position="232"/>
    </location>
</feature>
<accession>A0A210PRY2</accession>
<dbReference type="PROSITE" id="PS50158">
    <property type="entry name" value="ZF_CCHC"/>
    <property type="match status" value="1"/>
</dbReference>
<keyword evidence="1" id="KW-0863">Zinc-finger</keyword>
<dbReference type="EMBL" id="NEDP02005536">
    <property type="protein sequence ID" value="OWF39253.1"/>
    <property type="molecule type" value="Genomic_DNA"/>
</dbReference>
<dbReference type="InterPro" id="IPR001878">
    <property type="entry name" value="Znf_CCHC"/>
</dbReference>
<keyword evidence="1" id="KW-0862">Zinc</keyword>
<feature type="region of interest" description="Disordered" evidence="2">
    <location>
        <begin position="253"/>
        <end position="315"/>
    </location>
</feature>